<evidence type="ECO:0000313" key="2">
    <source>
        <dbReference type="Proteomes" id="UP001321543"/>
    </source>
</evidence>
<evidence type="ECO:0000313" key="1">
    <source>
        <dbReference type="EMBL" id="BDZ38977.1"/>
    </source>
</evidence>
<reference evidence="2" key="1">
    <citation type="journal article" date="2019" name="Int. J. Syst. Evol. Microbiol.">
        <title>The Global Catalogue of Microorganisms (GCM) 10K type strain sequencing project: providing services to taxonomists for standard genome sequencing and annotation.</title>
        <authorList>
            <consortium name="The Broad Institute Genomics Platform"/>
            <consortium name="The Broad Institute Genome Sequencing Center for Infectious Disease"/>
            <person name="Wu L."/>
            <person name="Ma J."/>
        </authorList>
    </citation>
    <scope>NUCLEOTIDE SEQUENCE [LARGE SCALE GENOMIC DNA]</scope>
    <source>
        <strain evidence="2">NBRC 106310</strain>
    </source>
</reference>
<name>A0ABN6X2P4_9MICO</name>
<proteinExistence type="predicted"/>
<organism evidence="1 2">
    <name type="scientific">Microbacterium suwonense</name>
    <dbReference type="NCBI Taxonomy" id="683047"/>
    <lineage>
        <taxon>Bacteria</taxon>
        <taxon>Bacillati</taxon>
        <taxon>Actinomycetota</taxon>
        <taxon>Actinomycetes</taxon>
        <taxon>Micrococcales</taxon>
        <taxon>Microbacteriaceae</taxon>
        <taxon>Microbacterium</taxon>
    </lineage>
</organism>
<protein>
    <submittedName>
        <fullName evidence="1">Uncharacterized protein</fullName>
    </submittedName>
</protein>
<accession>A0ABN6X2P4</accession>
<sequence length="52" mass="5709">MERPTWTGSDHLRWLKERMGPYLTDAVVITTGPAAYRRADGIAVIPASLLGP</sequence>
<gene>
    <name evidence="1" type="ORF">GCM10025863_15910</name>
</gene>
<dbReference type="Proteomes" id="UP001321543">
    <property type="component" value="Chromosome"/>
</dbReference>
<dbReference type="EMBL" id="AP027728">
    <property type="protein sequence ID" value="BDZ38977.1"/>
    <property type="molecule type" value="Genomic_DNA"/>
</dbReference>
<keyword evidence="2" id="KW-1185">Reference proteome</keyword>